<keyword evidence="4" id="KW-1185">Reference proteome</keyword>
<feature type="compositionally biased region" description="Polar residues" evidence="1">
    <location>
        <begin position="58"/>
        <end position="68"/>
    </location>
</feature>
<reference evidence="3 4" key="1">
    <citation type="submission" date="2023-04" db="EMBL/GenBank/DDBJ databases">
        <title>Forest soil microbial communities from Buena Vista Peninsula, Colon Province, Panama.</title>
        <authorList>
            <person name="Bouskill N."/>
        </authorList>
    </citation>
    <scope>NUCLEOTIDE SEQUENCE [LARGE SCALE GENOMIC DNA]</scope>
    <source>
        <strain evidence="3 4">GGS1</strain>
    </source>
</reference>
<gene>
    <name evidence="3" type="ORF">M2283_001382</name>
</gene>
<feature type="transmembrane region" description="Helical" evidence="2">
    <location>
        <begin position="29"/>
        <end position="51"/>
    </location>
</feature>
<proteinExistence type="predicted"/>
<evidence type="ECO:0000313" key="3">
    <source>
        <dbReference type="EMBL" id="MDH6214099.1"/>
    </source>
</evidence>
<accession>A0ABT6LE88</accession>
<keyword evidence="2" id="KW-0472">Membrane</keyword>
<dbReference type="EMBL" id="JARXVH010000002">
    <property type="protein sequence ID" value="MDH6214099.1"/>
    <property type="molecule type" value="Genomic_DNA"/>
</dbReference>
<name>A0ABT6LE88_9ACTN</name>
<evidence type="ECO:0000256" key="1">
    <source>
        <dbReference type="SAM" id="MobiDB-lite"/>
    </source>
</evidence>
<dbReference type="RefSeq" id="WP_280875168.1">
    <property type="nucleotide sequence ID" value="NZ_JARXVH010000002.1"/>
</dbReference>
<keyword evidence="2" id="KW-1133">Transmembrane helix</keyword>
<evidence type="ECO:0000313" key="4">
    <source>
        <dbReference type="Proteomes" id="UP001160499"/>
    </source>
</evidence>
<organism evidence="3 4">
    <name type="scientific">Streptomyces pseudovenezuelae</name>
    <dbReference type="NCBI Taxonomy" id="67350"/>
    <lineage>
        <taxon>Bacteria</taxon>
        <taxon>Bacillati</taxon>
        <taxon>Actinomycetota</taxon>
        <taxon>Actinomycetes</taxon>
        <taxon>Kitasatosporales</taxon>
        <taxon>Streptomycetaceae</taxon>
        <taxon>Streptomyces</taxon>
        <taxon>Streptomyces aurantiacus group</taxon>
    </lineage>
</organism>
<keyword evidence="2" id="KW-0812">Transmembrane</keyword>
<protein>
    <submittedName>
        <fullName evidence="3">Uncharacterized protein</fullName>
    </submittedName>
</protein>
<feature type="region of interest" description="Disordered" evidence="1">
    <location>
        <begin position="49"/>
        <end position="68"/>
    </location>
</feature>
<comment type="caution">
    <text evidence="3">The sequence shown here is derived from an EMBL/GenBank/DDBJ whole genome shotgun (WGS) entry which is preliminary data.</text>
</comment>
<sequence>MSLTPVVTLALVITSVVLAYRDEKLGAALMTGCAVLAALYALLGAPAAGAAPQAPAPTSVTESPVQPG</sequence>
<dbReference type="Proteomes" id="UP001160499">
    <property type="component" value="Unassembled WGS sequence"/>
</dbReference>
<evidence type="ECO:0000256" key="2">
    <source>
        <dbReference type="SAM" id="Phobius"/>
    </source>
</evidence>